<evidence type="ECO:0000256" key="1">
    <source>
        <dbReference type="ARBA" id="ARBA00022679"/>
    </source>
</evidence>
<organism evidence="4 5">
    <name type="scientific">Streptomyces venezuelae</name>
    <dbReference type="NCBI Taxonomy" id="54571"/>
    <lineage>
        <taxon>Bacteria</taxon>
        <taxon>Bacillati</taxon>
        <taxon>Actinomycetota</taxon>
        <taxon>Actinomycetes</taxon>
        <taxon>Kitasatosporales</taxon>
        <taxon>Streptomycetaceae</taxon>
        <taxon>Streptomyces</taxon>
    </lineage>
</organism>
<dbReference type="PROSITE" id="PS51186">
    <property type="entry name" value="GNAT"/>
    <property type="match status" value="1"/>
</dbReference>
<name>A0A5P2AVN0_STRVZ</name>
<evidence type="ECO:0000313" key="4">
    <source>
        <dbReference type="EMBL" id="QES22334.1"/>
    </source>
</evidence>
<dbReference type="Pfam" id="PF13508">
    <property type="entry name" value="Acetyltransf_7"/>
    <property type="match status" value="1"/>
</dbReference>
<dbReference type="SUPFAM" id="SSF55729">
    <property type="entry name" value="Acyl-CoA N-acyltransferases (Nat)"/>
    <property type="match status" value="1"/>
</dbReference>
<sequence>MKIENVDIRRAADSDAAAVADVWLRSYTAALPSVRRAHTDDEVRYWLREIVVPHHETWVATVEGTVVAMMVLDDEDLDQLYVDPPWRGQGIGDRLVEVAKQSRPAGLTLWTFQVNAPACRFYERHGFVAAERTDGQRNEEREPDVRYVWSPARTAV</sequence>
<dbReference type="InterPro" id="IPR016181">
    <property type="entry name" value="Acyl_CoA_acyltransferase"/>
</dbReference>
<dbReference type="InterPro" id="IPR050832">
    <property type="entry name" value="Bact_Acetyltransf"/>
</dbReference>
<accession>A0A5P2AVN0</accession>
<keyword evidence="2" id="KW-0012">Acyltransferase</keyword>
<dbReference type="AlphaFoldDB" id="A0A5P2AVN0"/>
<dbReference type="EMBL" id="CP029194">
    <property type="protein sequence ID" value="QES22334.1"/>
    <property type="molecule type" value="Genomic_DNA"/>
</dbReference>
<gene>
    <name evidence="4" type="ORF">DEJ46_27155</name>
</gene>
<dbReference type="RefSeq" id="WP_150270476.1">
    <property type="nucleotide sequence ID" value="NZ_CP029194.1"/>
</dbReference>
<dbReference type="CDD" id="cd04301">
    <property type="entry name" value="NAT_SF"/>
    <property type="match status" value="1"/>
</dbReference>
<dbReference type="PANTHER" id="PTHR43877">
    <property type="entry name" value="AMINOALKYLPHOSPHONATE N-ACETYLTRANSFERASE-RELATED-RELATED"/>
    <property type="match status" value="1"/>
</dbReference>
<dbReference type="InterPro" id="IPR000182">
    <property type="entry name" value="GNAT_dom"/>
</dbReference>
<dbReference type="Proteomes" id="UP000324106">
    <property type="component" value="Chromosome"/>
</dbReference>
<keyword evidence="1 4" id="KW-0808">Transferase</keyword>
<reference evidence="4 5" key="1">
    <citation type="submission" date="2018-05" db="EMBL/GenBank/DDBJ databases">
        <title>Streptomyces venezuelae.</title>
        <authorList>
            <person name="Kim W."/>
            <person name="Lee N."/>
            <person name="Cho B.-K."/>
        </authorList>
    </citation>
    <scope>NUCLEOTIDE SEQUENCE [LARGE SCALE GENOMIC DNA]</scope>
    <source>
        <strain evidence="4 5">ATCC 15068</strain>
    </source>
</reference>
<dbReference type="Gene3D" id="3.40.630.30">
    <property type="match status" value="1"/>
</dbReference>
<dbReference type="GO" id="GO:0016747">
    <property type="term" value="F:acyltransferase activity, transferring groups other than amino-acyl groups"/>
    <property type="evidence" value="ECO:0007669"/>
    <property type="project" value="InterPro"/>
</dbReference>
<protein>
    <submittedName>
        <fullName evidence="4">GNAT family N-acetyltransferase</fullName>
    </submittedName>
</protein>
<evidence type="ECO:0000313" key="5">
    <source>
        <dbReference type="Proteomes" id="UP000324106"/>
    </source>
</evidence>
<evidence type="ECO:0000256" key="2">
    <source>
        <dbReference type="ARBA" id="ARBA00023315"/>
    </source>
</evidence>
<dbReference type="OrthoDB" id="9805924at2"/>
<evidence type="ECO:0000259" key="3">
    <source>
        <dbReference type="PROSITE" id="PS51186"/>
    </source>
</evidence>
<proteinExistence type="predicted"/>
<feature type="domain" description="N-acetyltransferase" evidence="3">
    <location>
        <begin position="6"/>
        <end position="154"/>
    </location>
</feature>